<keyword evidence="2" id="KW-1185">Reference proteome</keyword>
<dbReference type="SUPFAM" id="SSF52540">
    <property type="entry name" value="P-loop containing nucleoside triphosphate hydrolases"/>
    <property type="match status" value="1"/>
</dbReference>
<gene>
    <name evidence="1" type="ORF">GRF59_06750</name>
</gene>
<evidence type="ECO:0000313" key="2">
    <source>
        <dbReference type="Proteomes" id="UP000460318"/>
    </source>
</evidence>
<protein>
    <submittedName>
        <fullName evidence="1">AAA family ATPase</fullName>
    </submittedName>
</protein>
<dbReference type="RefSeq" id="WP_160496839.1">
    <property type="nucleotide sequence ID" value="NZ_WUBI01000001.1"/>
</dbReference>
<dbReference type="AlphaFoldDB" id="A0A7X3LH97"/>
<organism evidence="1 2">
    <name type="scientific">Paenibacillus dendrobii</name>
    <dbReference type="NCBI Taxonomy" id="2691084"/>
    <lineage>
        <taxon>Bacteria</taxon>
        <taxon>Bacillati</taxon>
        <taxon>Bacillota</taxon>
        <taxon>Bacilli</taxon>
        <taxon>Bacillales</taxon>
        <taxon>Paenibacillaceae</taxon>
        <taxon>Paenibacillus</taxon>
    </lineage>
</organism>
<evidence type="ECO:0000313" key="1">
    <source>
        <dbReference type="EMBL" id="MWV43328.1"/>
    </source>
</evidence>
<accession>A0A7X3LH97</accession>
<dbReference type="InterPro" id="IPR027417">
    <property type="entry name" value="P-loop_NTPase"/>
</dbReference>
<reference evidence="1 2" key="1">
    <citation type="submission" date="2019-12" db="EMBL/GenBank/DDBJ databases">
        <title>Paenibacillus sp. nov., an endophytic bacterium isolated from the stem of Dendrobium.</title>
        <authorList>
            <person name="Zhao R."/>
        </authorList>
    </citation>
    <scope>NUCLEOTIDE SEQUENCE [LARGE SCALE GENOMIC DNA]</scope>
    <source>
        <strain evidence="1 2">HJL G12</strain>
    </source>
</reference>
<name>A0A7X3LH97_9BACL</name>
<dbReference type="Gene3D" id="3.40.50.300">
    <property type="entry name" value="P-loop containing nucleotide triphosphate hydrolases"/>
    <property type="match status" value="1"/>
</dbReference>
<dbReference type="EMBL" id="WUBI01000001">
    <property type="protein sequence ID" value="MWV43328.1"/>
    <property type="molecule type" value="Genomic_DNA"/>
</dbReference>
<proteinExistence type="predicted"/>
<dbReference type="Proteomes" id="UP000460318">
    <property type="component" value="Unassembled WGS sequence"/>
</dbReference>
<comment type="caution">
    <text evidence="1">The sequence shown here is derived from an EMBL/GenBank/DDBJ whole genome shotgun (WGS) entry which is preliminary data.</text>
</comment>
<sequence>MLNLKQELSHVIWIGGSPCSGKSTIAEKLSRKYDFYYYSCDLHHEQHIQRCNPAEHPFMQRLKDLSSNEIWNRPVIQQIHEEMEYYQDEFSMIVDDLISLPKHQMIIVEGTAAIPESVAPVLTHPGQAIWIVPAPEFQVLHYSQRSWIQDVLKECDDPGLAFQNWMNRDIGFAHKITQDALDRGLKVITVDGTKSIEDHLEEIEQHLKDWLNF</sequence>